<protein>
    <submittedName>
        <fullName evidence="2">Glycosyltransferase</fullName>
    </submittedName>
</protein>
<proteinExistence type="predicted"/>
<comment type="caution">
    <text evidence="2">The sequence shown here is derived from an EMBL/GenBank/DDBJ whole genome shotgun (WGS) entry which is preliminary data.</text>
</comment>
<dbReference type="Pfam" id="PF13579">
    <property type="entry name" value="Glyco_trans_4_4"/>
    <property type="match status" value="1"/>
</dbReference>
<keyword evidence="3" id="KW-1185">Reference proteome</keyword>
<evidence type="ECO:0000313" key="2">
    <source>
        <dbReference type="EMBL" id="RSK24730.1"/>
    </source>
</evidence>
<dbReference type="InterPro" id="IPR028098">
    <property type="entry name" value="Glyco_trans_4-like_N"/>
</dbReference>
<dbReference type="Proteomes" id="UP000280066">
    <property type="component" value="Unassembled WGS sequence"/>
</dbReference>
<dbReference type="Pfam" id="PF13692">
    <property type="entry name" value="Glyco_trans_1_4"/>
    <property type="match status" value="1"/>
</dbReference>
<organism evidence="2 3">
    <name type="scientific">Hymenobacter metallilatus</name>
    <dbReference type="NCBI Taxonomy" id="2493666"/>
    <lineage>
        <taxon>Bacteria</taxon>
        <taxon>Pseudomonadati</taxon>
        <taxon>Bacteroidota</taxon>
        <taxon>Cytophagia</taxon>
        <taxon>Cytophagales</taxon>
        <taxon>Hymenobacteraceae</taxon>
        <taxon>Hymenobacter</taxon>
    </lineage>
</organism>
<name>A0A428IZW4_9BACT</name>
<gene>
    <name evidence="2" type="ORF">EI290_18915</name>
</gene>
<evidence type="ECO:0000259" key="1">
    <source>
        <dbReference type="Pfam" id="PF13579"/>
    </source>
</evidence>
<sequence length="422" mass="47262">MDMDRRDAREKMGLEGRAPDEVLKFATIPETTAFPAAGTCFASVPASLVFTVTTDLNYDQRMQRICGSLAHAGYAVLLVGRQWPASRPLTPQPYRQHRLRCWFGRGKLFYVEYNLRLLLYLLGQRATAWCAIDLDTALPVWLRARLGGQPFIYDAHELFTEVPEVVARPRVQRLWRAIENFIVPRATLAYTVGPALAQLFERRHGRPFAVVRNISRLVEPAAGAPASPTSAPVILYQGALNAGRGLEPLLEAMPQVRGRLVICGEGDLSAELRAQARRLGLLDSGQVEFRGYVLPAELRELTRQATVGVLLLENQGLSYYYSLANKFFDYLHAGVPQVVIDFPEYRALNAQYQVADLIPDLEPTTLAAALNHLLPEVGDAAHYQRLAENCRRARQTLNWQHEEQHLLALYARLLSHSLPSAS</sequence>
<dbReference type="AlphaFoldDB" id="A0A428IZW4"/>
<dbReference type="OrthoDB" id="9813214at2"/>
<accession>A0A428IZW4</accession>
<dbReference type="PANTHER" id="PTHR12526">
    <property type="entry name" value="GLYCOSYLTRANSFERASE"/>
    <property type="match status" value="1"/>
</dbReference>
<dbReference type="PANTHER" id="PTHR12526:SF638">
    <property type="entry name" value="SPORE COAT PROTEIN SA"/>
    <property type="match status" value="1"/>
</dbReference>
<keyword evidence="2" id="KW-0808">Transferase</keyword>
<dbReference type="GO" id="GO:0016757">
    <property type="term" value="F:glycosyltransferase activity"/>
    <property type="evidence" value="ECO:0007669"/>
    <property type="project" value="UniProtKB-ARBA"/>
</dbReference>
<evidence type="ECO:0000313" key="3">
    <source>
        <dbReference type="Proteomes" id="UP000280066"/>
    </source>
</evidence>
<dbReference type="EMBL" id="RWIS01000015">
    <property type="protein sequence ID" value="RSK24730.1"/>
    <property type="molecule type" value="Genomic_DNA"/>
</dbReference>
<reference evidence="2 3" key="1">
    <citation type="submission" date="2018-12" db="EMBL/GenBank/DDBJ databases">
        <authorList>
            <person name="Feng G."/>
            <person name="Zhu H."/>
        </authorList>
    </citation>
    <scope>NUCLEOTIDE SEQUENCE [LARGE SCALE GENOMIC DNA]</scope>
    <source>
        <strain evidence="2 3">9PBR-2</strain>
    </source>
</reference>
<dbReference type="Gene3D" id="3.40.50.2000">
    <property type="entry name" value="Glycogen Phosphorylase B"/>
    <property type="match status" value="1"/>
</dbReference>
<dbReference type="SUPFAM" id="SSF53756">
    <property type="entry name" value="UDP-Glycosyltransferase/glycogen phosphorylase"/>
    <property type="match status" value="1"/>
</dbReference>
<feature type="domain" description="Glycosyltransferase subfamily 4-like N-terminal" evidence="1">
    <location>
        <begin position="60"/>
        <end position="211"/>
    </location>
</feature>